<gene>
    <name evidence="3" type="ORF">ACFQRL_01330</name>
</gene>
<keyword evidence="2" id="KW-0812">Transmembrane</keyword>
<feature type="region of interest" description="Disordered" evidence="1">
    <location>
        <begin position="1"/>
        <end position="43"/>
    </location>
</feature>
<feature type="transmembrane region" description="Helical" evidence="2">
    <location>
        <begin position="151"/>
        <end position="168"/>
    </location>
</feature>
<name>A0ABW2H9S9_9MICO</name>
<feature type="transmembrane region" description="Helical" evidence="2">
    <location>
        <begin position="180"/>
        <end position="201"/>
    </location>
</feature>
<keyword evidence="2" id="KW-1133">Transmembrane helix</keyword>
<evidence type="ECO:0000313" key="4">
    <source>
        <dbReference type="Proteomes" id="UP001596507"/>
    </source>
</evidence>
<comment type="caution">
    <text evidence="3">The sequence shown here is derived from an EMBL/GenBank/DDBJ whole genome shotgun (WGS) entry which is preliminary data.</text>
</comment>
<feature type="compositionally biased region" description="Pro residues" evidence="1">
    <location>
        <begin position="25"/>
        <end position="42"/>
    </location>
</feature>
<accession>A0ABW2H9S9</accession>
<organism evidence="3 4">
    <name type="scientific">Microbacterium fluvii</name>
    <dbReference type="NCBI Taxonomy" id="415215"/>
    <lineage>
        <taxon>Bacteria</taxon>
        <taxon>Bacillati</taxon>
        <taxon>Actinomycetota</taxon>
        <taxon>Actinomycetes</taxon>
        <taxon>Micrococcales</taxon>
        <taxon>Microbacteriaceae</taxon>
        <taxon>Microbacterium</taxon>
    </lineage>
</organism>
<reference evidence="4" key="1">
    <citation type="journal article" date="2019" name="Int. J. Syst. Evol. Microbiol.">
        <title>The Global Catalogue of Microorganisms (GCM) 10K type strain sequencing project: providing services to taxonomists for standard genome sequencing and annotation.</title>
        <authorList>
            <consortium name="The Broad Institute Genomics Platform"/>
            <consortium name="The Broad Institute Genome Sequencing Center for Infectious Disease"/>
            <person name="Wu L."/>
            <person name="Ma J."/>
        </authorList>
    </citation>
    <scope>NUCLEOTIDE SEQUENCE [LARGE SCALE GENOMIC DNA]</scope>
    <source>
        <strain evidence="4">CGMCC 1.15772</strain>
    </source>
</reference>
<sequence length="216" mass="23362">MTGSEVTPAEGGDVVARERSVPALPAAPPPPPPAPKAAPERPPMADKAAAPVLVKLPPPFTVRLAQFWWVLSITVGIAAIVYLFIIRVMQLPDIAAAVEKVDGSRAEATYETTADIVFWSVFAALVAVALTQIALLVAFSNRRPKVRWWQLFTVMVLTVVLLLGRELVMMGDRGKPLELLLLSQLALSVLALLCSVLPPALRWSARRHDVRRGPVG</sequence>
<dbReference type="EMBL" id="JBHTBE010000001">
    <property type="protein sequence ID" value="MFC7267594.1"/>
    <property type="molecule type" value="Genomic_DNA"/>
</dbReference>
<evidence type="ECO:0000256" key="2">
    <source>
        <dbReference type="SAM" id="Phobius"/>
    </source>
</evidence>
<dbReference type="RefSeq" id="WP_262872528.1">
    <property type="nucleotide sequence ID" value="NZ_BAABKW010000018.1"/>
</dbReference>
<feature type="transmembrane region" description="Helical" evidence="2">
    <location>
        <begin position="116"/>
        <end position="139"/>
    </location>
</feature>
<keyword evidence="4" id="KW-1185">Reference proteome</keyword>
<evidence type="ECO:0000313" key="3">
    <source>
        <dbReference type="EMBL" id="MFC7267594.1"/>
    </source>
</evidence>
<feature type="transmembrane region" description="Helical" evidence="2">
    <location>
        <begin position="67"/>
        <end position="85"/>
    </location>
</feature>
<dbReference type="Proteomes" id="UP001596507">
    <property type="component" value="Unassembled WGS sequence"/>
</dbReference>
<evidence type="ECO:0000256" key="1">
    <source>
        <dbReference type="SAM" id="MobiDB-lite"/>
    </source>
</evidence>
<keyword evidence="2" id="KW-0472">Membrane</keyword>
<protein>
    <submittedName>
        <fullName evidence="3">Uncharacterized protein</fullName>
    </submittedName>
</protein>
<proteinExistence type="predicted"/>